<gene>
    <name evidence="3" type="ORF">SAMN05444372_10479</name>
</gene>
<keyword evidence="2" id="KW-0313">Glucose metabolism</keyword>
<reference evidence="4" key="1">
    <citation type="submission" date="2016-11" db="EMBL/GenBank/DDBJ databases">
        <authorList>
            <person name="Varghese N."/>
            <person name="Submissions S."/>
        </authorList>
    </citation>
    <scope>NUCLEOTIDE SEQUENCE [LARGE SCALE GENOMIC DNA]</scope>
    <source>
        <strain evidence="4">DSM 17659</strain>
    </source>
</reference>
<dbReference type="InterPro" id="IPR050282">
    <property type="entry name" value="Cycloisomerase_2"/>
</dbReference>
<dbReference type="InterPro" id="IPR015943">
    <property type="entry name" value="WD40/YVTN_repeat-like_dom_sf"/>
</dbReference>
<keyword evidence="4" id="KW-1185">Reference proteome</keyword>
<dbReference type="Gene3D" id="2.130.10.10">
    <property type="entry name" value="YVTN repeat-like/Quinoprotein amine dehydrogenase"/>
    <property type="match status" value="1"/>
</dbReference>
<dbReference type="InterPro" id="IPR011048">
    <property type="entry name" value="Haem_d1_sf"/>
</dbReference>
<evidence type="ECO:0000256" key="2">
    <source>
        <dbReference type="ARBA" id="ARBA00022526"/>
    </source>
</evidence>
<dbReference type="STRING" id="229205.SAMN05444372_10479"/>
<dbReference type="GO" id="GO:0006006">
    <property type="term" value="P:glucose metabolic process"/>
    <property type="evidence" value="ECO:0007669"/>
    <property type="project" value="UniProtKB-KW"/>
</dbReference>
<accession>A0A1M5IGT4</accession>
<dbReference type="FunFam" id="2.130.10.10:FF:000306">
    <property type="entry name" value="3-carboxymuconate cyclase"/>
    <property type="match status" value="1"/>
</dbReference>
<dbReference type="RefSeq" id="WP_073018006.1">
    <property type="nucleotide sequence ID" value="NZ_FQWF01000004.1"/>
</dbReference>
<keyword evidence="2" id="KW-0119">Carbohydrate metabolism</keyword>
<name>A0A1M5IGT4_9FLAO</name>
<dbReference type="Proteomes" id="UP000184020">
    <property type="component" value="Unassembled WGS sequence"/>
</dbReference>
<organism evidence="3 4">
    <name type="scientific">Flavobacterium micromati</name>
    <dbReference type="NCBI Taxonomy" id="229205"/>
    <lineage>
        <taxon>Bacteria</taxon>
        <taxon>Pseudomonadati</taxon>
        <taxon>Bacteroidota</taxon>
        <taxon>Flavobacteriia</taxon>
        <taxon>Flavobacteriales</taxon>
        <taxon>Flavobacteriaceae</taxon>
        <taxon>Flavobacterium</taxon>
    </lineage>
</organism>
<comment type="similarity">
    <text evidence="1">Belongs to the cycloisomerase 2 family.</text>
</comment>
<dbReference type="OrthoDB" id="9790815at2"/>
<evidence type="ECO:0000313" key="3">
    <source>
        <dbReference type="EMBL" id="SHG27436.1"/>
    </source>
</evidence>
<sequence length="370" mass="40843">MKNSHLLIFSLFTFINVQSQNNKFNLLIGTYSNKCDSKGIYVYEFDIKTGDFNFKNATENVINPSYLSFSKDSKVVYAVNEYGGKSTVSSFKYDVTNAKLNLLNKQEAGGADPCHIINDDKNIITANYSSGNISVFGKNNDGSITEVKQLVQHFGKGINAQRQKSPHAHMVYFSPDKKYVLVTDLGNDNLYSYTYNAEAANEILKIKDTISVKAGGGPRHLTFSKDGKFVYLLQELDGNITIYSYLDGTLNKIYEATIISKDFIGTIGAADIHISPDGKFLYATNRGTANDISIFKILKSGKLESVGQTSTLGKTPRNFAIDPSGNFLLIANQNSNEIVVLKRNKKTGKLTDTGKKINLCSPVCLVFVKD</sequence>
<evidence type="ECO:0000256" key="1">
    <source>
        <dbReference type="ARBA" id="ARBA00005564"/>
    </source>
</evidence>
<evidence type="ECO:0000313" key="4">
    <source>
        <dbReference type="Proteomes" id="UP000184020"/>
    </source>
</evidence>
<dbReference type="PANTHER" id="PTHR30344">
    <property type="entry name" value="6-PHOSPHOGLUCONOLACTONASE-RELATED"/>
    <property type="match status" value="1"/>
</dbReference>
<proteinExistence type="inferred from homology"/>
<dbReference type="EMBL" id="FQWF01000004">
    <property type="protein sequence ID" value="SHG27436.1"/>
    <property type="molecule type" value="Genomic_DNA"/>
</dbReference>
<dbReference type="Pfam" id="PF10282">
    <property type="entry name" value="Lactonase"/>
    <property type="match status" value="1"/>
</dbReference>
<dbReference type="SUPFAM" id="SSF51004">
    <property type="entry name" value="C-terminal (heme d1) domain of cytochrome cd1-nitrite reductase"/>
    <property type="match status" value="1"/>
</dbReference>
<dbReference type="InterPro" id="IPR019405">
    <property type="entry name" value="Lactonase_7-beta_prop"/>
</dbReference>
<dbReference type="GO" id="GO:0017057">
    <property type="term" value="F:6-phosphogluconolactonase activity"/>
    <property type="evidence" value="ECO:0007669"/>
    <property type="project" value="TreeGrafter"/>
</dbReference>
<dbReference type="PANTHER" id="PTHR30344:SF1">
    <property type="entry name" value="6-PHOSPHOGLUCONOLACTONASE"/>
    <property type="match status" value="1"/>
</dbReference>
<dbReference type="AlphaFoldDB" id="A0A1M5IGT4"/>
<protein>
    <submittedName>
        <fullName evidence="3">6-phosphogluconolactonase</fullName>
    </submittedName>
</protein>